<evidence type="ECO:0000256" key="1">
    <source>
        <dbReference type="SAM" id="MobiDB-lite"/>
    </source>
</evidence>
<protein>
    <recommendedName>
        <fullName evidence="2">DUF6818 domain-containing protein</fullName>
    </recommendedName>
</protein>
<reference evidence="3 4" key="1">
    <citation type="submission" date="2019-06" db="EMBL/GenBank/DDBJ databases">
        <title>Genomics analysis of Aphanomyces spp. identifies a new class of oomycete effector associated with host adaptation.</title>
        <authorList>
            <person name="Gaulin E."/>
        </authorList>
    </citation>
    <scope>NUCLEOTIDE SEQUENCE [LARGE SCALE GENOMIC DNA]</scope>
    <source>
        <strain evidence="3 4">E</strain>
    </source>
</reference>
<dbReference type="VEuPathDB" id="FungiDB:H257_16307"/>
<evidence type="ECO:0000259" key="2">
    <source>
        <dbReference type="Pfam" id="PF20681"/>
    </source>
</evidence>
<comment type="caution">
    <text evidence="3">The sequence shown here is derived from an EMBL/GenBank/DDBJ whole genome shotgun (WGS) entry which is preliminary data.</text>
</comment>
<dbReference type="PANTHER" id="PTHR34409:SF1">
    <property type="entry name" value="MYB-LIKE DOMAIN-CONTAINING PROTEIN"/>
    <property type="match status" value="1"/>
</dbReference>
<name>A0A6A4Z5T3_APHAT</name>
<accession>A0A6A4Z5T3</accession>
<dbReference type="Pfam" id="PF20681">
    <property type="entry name" value="DUF6818"/>
    <property type="match status" value="1"/>
</dbReference>
<proteinExistence type="predicted"/>
<dbReference type="PANTHER" id="PTHR34409">
    <property type="entry name" value="SET DOMAIN-CONTAINING PROTEIN"/>
    <property type="match status" value="1"/>
</dbReference>
<gene>
    <name evidence="3" type="ORF">AaE_015826</name>
</gene>
<dbReference type="InterPro" id="IPR049203">
    <property type="entry name" value="DUF6818"/>
</dbReference>
<dbReference type="EMBL" id="VJMI01021079">
    <property type="protein sequence ID" value="KAF0702601.1"/>
    <property type="molecule type" value="Genomic_DNA"/>
</dbReference>
<feature type="domain" description="DUF6818" evidence="2">
    <location>
        <begin position="10"/>
        <end position="87"/>
    </location>
</feature>
<sequence length="226" mass="25849">MLDKVESILPMGKNAWTKVEVEFNTEASGFPHRDAESLKRKYQQLRNNPKPTGDPECPMDVWRAKRIARDIDIKADVLALEDDCEEDDEVGSIDNDFESEYVGPEKPNRTGLDRTALAELGASLNASRACDSTGQLSYVAKKRLSIDKFIDNAAAADSKATMDFMSMMVAMDERAAKRKELRLERDDAWRREQVARETKSEADRQEREDRREQLQLMIFSKLLDKK</sequence>
<dbReference type="AlphaFoldDB" id="A0A6A4Z5T3"/>
<evidence type="ECO:0000313" key="4">
    <source>
        <dbReference type="Proteomes" id="UP000469452"/>
    </source>
</evidence>
<feature type="region of interest" description="Disordered" evidence="1">
    <location>
        <begin position="187"/>
        <end position="210"/>
    </location>
</feature>
<evidence type="ECO:0000313" key="3">
    <source>
        <dbReference type="EMBL" id="KAF0702601.1"/>
    </source>
</evidence>
<dbReference type="Proteomes" id="UP000469452">
    <property type="component" value="Unassembled WGS sequence"/>
</dbReference>
<organism evidence="3 4">
    <name type="scientific">Aphanomyces astaci</name>
    <name type="common">Crayfish plague agent</name>
    <dbReference type="NCBI Taxonomy" id="112090"/>
    <lineage>
        <taxon>Eukaryota</taxon>
        <taxon>Sar</taxon>
        <taxon>Stramenopiles</taxon>
        <taxon>Oomycota</taxon>
        <taxon>Saprolegniomycetes</taxon>
        <taxon>Saprolegniales</taxon>
        <taxon>Verrucalvaceae</taxon>
        <taxon>Aphanomyces</taxon>
    </lineage>
</organism>